<dbReference type="PIRSF" id="PIRSF006755">
    <property type="entry name" value="DTB_synth"/>
    <property type="match status" value="1"/>
</dbReference>
<reference evidence="10 11" key="1">
    <citation type="submission" date="2020-08" db="EMBL/GenBank/DDBJ databases">
        <title>Bridging the membrane lipid divide: bacteria of the FCB group superphylum have the potential to synthesize archaeal ether lipids.</title>
        <authorList>
            <person name="Villanueva L."/>
            <person name="Von Meijenfeldt F.A.B."/>
            <person name="Westbye A.B."/>
            <person name="Yadav S."/>
            <person name="Hopmans E.C."/>
            <person name="Dutilh B.E."/>
            <person name="Sinninghe Damste J.S."/>
        </authorList>
    </citation>
    <scope>NUCLEOTIDE SEQUENCE [LARGE SCALE GENOMIC DNA]</scope>
    <source>
        <strain evidence="10">NIOZ-UU47</strain>
    </source>
</reference>
<feature type="binding site" evidence="9">
    <location>
        <position position="65"/>
    </location>
    <ligand>
        <name>ATP</name>
        <dbReference type="ChEBI" id="CHEBI:30616"/>
    </ligand>
</feature>
<sequence>MELKAKSLFITGTDTNVGKTFICALLLGFLRDYGIDVGYQKWVSTGGDEPEDLLFCLRNTGQEFDRRELEMQVPYRFLFPASPHLSSEQEGKGIDPEFIVQRFHEYSRGKELLLVEGVGGLMVPLRRDLLLADFMARFKMPTLIVARSGLGTLNHTFLTIEALRSRNIPILGVVFSDEKSGMAPDDLLVADNMQTIAEMGKVSVFGRLLRYDSFEDARRAFQAIGTSILSVCRNGGVEE</sequence>
<dbReference type="GO" id="GO:0000287">
    <property type="term" value="F:magnesium ion binding"/>
    <property type="evidence" value="ECO:0007669"/>
    <property type="project" value="UniProtKB-UniRule"/>
</dbReference>
<dbReference type="EC" id="6.3.3.3" evidence="9"/>
<keyword evidence="7 9" id="KW-0460">Magnesium</keyword>
<evidence type="ECO:0000256" key="8">
    <source>
        <dbReference type="ARBA" id="ARBA00047386"/>
    </source>
</evidence>
<protein>
    <recommendedName>
        <fullName evidence="9">ATP-dependent dethiobiotin synthetase BioD</fullName>
        <ecNumber evidence="9">6.3.3.3</ecNumber>
    </recommendedName>
    <alternativeName>
        <fullName evidence="9">DTB synthetase</fullName>
        <shortName evidence="9">DTBS</shortName>
    </alternativeName>
    <alternativeName>
        <fullName evidence="9">Dethiobiotin synthase</fullName>
    </alternativeName>
</protein>
<comment type="catalytic activity">
    <reaction evidence="8">
        <text>(7R,8S)-8-amino-7-(carboxyamino)nonanoate + ATP = (4R,5S)-dethiobiotin + ADP + phosphate + H(+)</text>
        <dbReference type="Rhea" id="RHEA:63684"/>
        <dbReference type="ChEBI" id="CHEBI:15378"/>
        <dbReference type="ChEBI" id="CHEBI:30616"/>
        <dbReference type="ChEBI" id="CHEBI:43474"/>
        <dbReference type="ChEBI" id="CHEBI:149470"/>
        <dbReference type="ChEBI" id="CHEBI:149473"/>
        <dbReference type="ChEBI" id="CHEBI:456216"/>
    </reaction>
</comment>
<feature type="binding site" evidence="9">
    <location>
        <position position="20"/>
    </location>
    <ligand>
        <name>Mg(2+)</name>
        <dbReference type="ChEBI" id="CHEBI:18420"/>
    </ligand>
</feature>
<evidence type="ECO:0000256" key="7">
    <source>
        <dbReference type="ARBA" id="ARBA00022842"/>
    </source>
</evidence>
<evidence type="ECO:0000256" key="9">
    <source>
        <dbReference type="HAMAP-Rule" id="MF_00336"/>
    </source>
</evidence>
<keyword evidence="1 9" id="KW-0963">Cytoplasm</keyword>
<comment type="subunit">
    <text evidence="9">Homodimer.</text>
</comment>
<dbReference type="SUPFAM" id="SSF52540">
    <property type="entry name" value="P-loop containing nucleoside triphosphate hydrolases"/>
    <property type="match status" value="1"/>
</dbReference>
<dbReference type="CDD" id="cd03109">
    <property type="entry name" value="DTBS"/>
    <property type="match status" value="1"/>
</dbReference>
<dbReference type="GO" id="GO:0004141">
    <property type="term" value="F:dethiobiotin synthase activity"/>
    <property type="evidence" value="ECO:0007669"/>
    <property type="project" value="UniProtKB-UniRule"/>
</dbReference>
<dbReference type="AlphaFoldDB" id="A0A8J6NA67"/>
<evidence type="ECO:0000256" key="4">
    <source>
        <dbReference type="ARBA" id="ARBA00022741"/>
    </source>
</evidence>
<dbReference type="PANTHER" id="PTHR43210">
    <property type="entry name" value="DETHIOBIOTIN SYNTHETASE"/>
    <property type="match status" value="1"/>
</dbReference>
<keyword evidence="5 9" id="KW-0093">Biotin biosynthesis</keyword>
<keyword evidence="2 9" id="KW-0436">Ligase</keyword>
<comment type="catalytic activity">
    <reaction evidence="9">
        <text>(7R,8S)-7,8-diammoniononanoate + CO2 + ATP = (4R,5S)-dethiobiotin + ADP + phosphate + 3 H(+)</text>
        <dbReference type="Rhea" id="RHEA:15805"/>
        <dbReference type="ChEBI" id="CHEBI:15378"/>
        <dbReference type="ChEBI" id="CHEBI:16526"/>
        <dbReference type="ChEBI" id="CHEBI:30616"/>
        <dbReference type="ChEBI" id="CHEBI:43474"/>
        <dbReference type="ChEBI" id="CHEBI:149469"/>
        <dbReference type="ChEBI" id="CHEBI:149473"/>
        <dbReference type="ChEBI" id="CHEBI:456216"/>
        <dbReference type="EC" id="6.3.3.3"/>
    </reaction>
</comment>
<feature type="binding site" evidence="9">
    <location>
        <begin position="176"/>
        <end position="177"/>
    </location>
    <ligand>
        <name>ATP</name>
        <dbReference type="ChEBI" id="CHEBI:30616"/>
    </ligand>
</feature>
<feature type="binding site" evidence="9">
    <location>
        <begin position="16"/>
        <end position="21"/>
    </location>
    <ligand>
        <name>ATP</name>
        <dbReference type="ChEBI" id="CHEBI:30616"/>
    </ligand>
</feature>
<comment type="pathway">
    <text evidence="9">Cofactor biosynthesis; biotin biosynthesis; biotin from 7,8-diaminononanoate: step 1/2.</text>
</comment>
<dbReference type="PANTHER" id="PTHR43210:SF2">
    <property type="entry name" value="ATP-DEPENDENT DETHIOBIOTIN SYNTHETASE BIOD 2"/>
    <property type="match status" value="1"/>
</dbReference>
<feature type="binding site" evidence="9">
    <location>
        <position position="45"/>
    </location>
    <ligand>
        <name>substrate</name>
    </ligand>
</feature>
<evidence type="ECO:0000313" key="11">
    <source>
        <dbReference type="Proteomes" id="UP000614424"/>
    </source>
</evidence>
<comment type="subcellular location">
    <subcellularLocation>
        <location evidence="9">Cytoplasm</location>
    </subcellularLocation>
</comment>
<evidence type="ECO:0000256" key="6">
    <source>
        <dbReference type="ARBA" id="ARBA00022840"/>
    </source>
</evidence>
<dbReference type="UniPathway" id="UPA00078">
    <property type="reaction ID" value="UER00161"/>
</dbReference>
<feature type="binding site" evidence="9">
    <location>
        <position position="116"/>
    </location>
    <ligand>
        <name>Mg(2+)</name>
        <dbReference type="ChEBI" id="CHEBI:18420"/>
    </ligand>
</feature>
<accession>A0A8J6NA67</accession>
<dbReference type="HAMAP" id="MF_00336">
    <property type="entry name" value="BioD"/>
    <property type="match status" value="1"/>
</dbReference>
<evidence type="ECO:0000256" key="3">
    <source>
        <dbReference type="ARBA" id="ARBA00022723"/>
    </source>
</evidence>
<dbReference type="InterPro" id="IPR027417">
    <property type="entry name" value="P-loop_NTPase"/>
</dbReference>
<dbReference type="Gene3D" id="3.40.50.300">
    <property type="entry name" value="P-loop containing nucleotide triphosphate hydrolases"/>
    <property type="match status" value="1"/>
</dbReference>
<organism evidence="10 11">
    <name type="scientific">Candidatus Desulfobia pelagia</name>
    <dbReference type="NCBI Taxonomy" id="2841692"/>
    <lineage>
        <taxon>Bacteria</taxon>
        <taxon>Pseudomonadati</taxon>
        <taxon>Thermodesulfobacteriota</taxon>
        <taxon>Desulfobulbia</taxon>
        <taxon>Desulfobulbales</taxon>
        <taxon>Desulfobulbaceae</taxon>
        <taxon>Candidatus Desulfobia</taxon>
    </lineage>
</organism>
<name>A0A8J6NA67_9BACT</name>
<proteinExistence type="inferred from homology"/>
<dbReference type="GO" id="GO:0009102">
    <property type="term" value="P:biotin biosynthetic process"/>
    <property type="evidence" value="ECO:0007669"/>
    <property type="project" value="UniProtKB-UniRule"/>
</dbReference>
<evidence type="ECO:0000256" key="1">
    <source>
        <dbReference type="ARBA" id="ARBA00022490"/>
    </source>
</evidence>
<comment type="similarity">
    <text evidence="9">Belongs to the dethiobiotin synthetase family.</text>
</comment>
<evidence type="ECO:0000256" key="2">
    <source>
        <dbReference type="ARBA" id="ARBA00022598"/>
    </source>
</evidence>
<feature type="binding site" evidence="9">
    <location>
        <position position="65"/>
    </location>
    <ligand>
        <name>Mg(2+)</name>
        <dbReference type="ChEBI" id="CHEBI:18420"/>
    </ligand>
</feature>
<keyword evidence="6 9" id="KW-0067">ATP-binding</keyword>
<dbReference type="NCBIfam" id="TIGR00347">
    <property type="entry name" value="bioD"/>
    <property type="match status" value="1"/>
</dbReference>
<keyword evidence="4 9" id="KW-0547">Nucleotide-binding</keyword>
<feature type="binding site" evidence="9">
    <location>
        <begin position="116"/>
        <end position="119"/>
    </location>
    <ligand>
        <name>ATP</name>
        <dbReference type="ChEBI" id="CHEBI:30616"/>
    </ligand>
</feature>
<dbReference type="GO" id="GO:0005524">
    <property type="term" value="F:ATP binding"/>
    <property type="evidence" value="ECO:0007669"/>
    <property type="project" value="UniProtKB-UniRule"/>
</dbReference>
<dbReference type="EMBL" id="JACNJZ010000026">
    <property type="protein sequence ID" value="MBC8316362.1"/>
    <property type="molecule type" value="Genomic_DNA"/>
</dbReference>
<gene>
    <name evidence="9 10" type="primary">bioD</name>
    <name evidence="10" type="ORF">H8E41_00540</name>
</gene>
<evidence type="ECO:0000313" key="10">
    <source>
        <dbReference type="EMBL" id="MBC8316362.1"/>
    </source>
</evidence>
<comment type="caution">
    <text evidence="10">The sequence shown here is derived from an EMBL/GenBank/DDBJ whole genome shotgun (WGS) entry which is preliminary data.</text>
</comment>
<dbReference type="InterPro" id="IPR004472">
    <property type="entry name" value="DTB_synth_BioD"/>
</dbReference>
<keyword evidence="3 9" id="KW-0479">Metal-binding</keyword>
<dbReference type="Proteomes" id="UP000614424">
    <property type="component" value="Unassembled WGS sequence"/>
</dbReference>
<comment type="cofactor">
    <cofactor evidence="9">
        <name>Mg(2+)</name>
        <dbReference type="ChEBI" id="CHEBI:18420"/>
    </cofactor>
</comment>
<comment type="caution">
    <text evidence="9">Lacks conserved residue(s) required for the propagation of feature annotation.</text>
</comment>
<dbReference type="Pfam" id="PF13500">
    <property type="entry name" value="AAA_26"/>
    <property type="match status" value="1"/>
</dbReference>
<evidence type="ECO:0000256" key="5">
    <source>
        <dbReference type="ARBA" id="ARBA00022756"/>
    </source>
</evidence>
<feature type="active site" evidence="9">
    <location>
        <position position="41"/>
    </location>
</feature>
<comment type="function">
    <text evidence="9">Catalyzes a mechanistically unusual reaction, the ATP-dependent insertion of CO2 between the N7 and N8 nitrogen atoms of 7,8-diaminopelargonic acid (DAPA, also called 7,8-diammoniononanoate) to form a ureido ring.</text>
</comment>
<dbReference type="GO" id="GO:0005829">
    <property type="term" value="C:cytosol"/>
    <property type="evidence" value="ECO:0007669"/>
    <property type="project" value="TreeGrafter"/>
</dbReference>